<protein>
    <submittedName>
        <fullName evidence="1">Uncharacterized protein</fullName>
    </submittedName>
</protein>
<name>A0A7D5EW05_9MICO</name>
<gene>
    <name evidence="1" type="ORF">HW566_11100</name>
</gene>
<accession>A0A7D5EW05</accession>
<evidence type="ECO:0000313" key="1">
    <source>
        <dbReference type="EMBL" id="QLD12272.1"/>
    </source>
</evidence>
<dbReference type="Proteomes" id="UP000509638">
    <property type="component" value="Chromosome"/>
</dbReference>
<organism evidence="1 2">
    <name type="scientific">Microbacterium oleivorans</name>
    <dbReference type="NCBI Taxonomy" id="273677"/>
    <lineage>
        <taxon>Bacteria</taxon>
        <taxon>Bacillati</taxon>
        <taxon>Actinomycetota</taxon>
        <taxon>Actinomycetes</taxon>
        <taxon>Micrococcales</taxon>
        <taxon>Microbacteriaceae</taxon>
        <taxon>Microbacterium</taxon>
    </lineage>
</organism>
<reference evidence="1 2" key="1">
    <citation type="submission" date="2020-06" db="EMBL/GenBank/DDBJ databases">
        <authorList>
            <person name="Jo H."/>
        </authorList>
    </citation>
    <scope>NUCLEOTIDE SEQUENCE [LARGE SCALE GENOMIC DNA]</scope>
    <source>
        <strain evidence="1 2">I46</strain>
    </source>
</reference>
<evidence type="ECO:0000313" key="2">
    <source>
        <dbReference type="Proteomes" id="UP000509638"/>
    </source>
</evidence>
<dbReference type="PROSITE" id="PS51318">
    <property type="entry name" value="TAT"/>
    <property type="match status" value="1"/>
</dbReference>
<dbReference type="InterPro" id="IPR006311">
    <property type="entry name" value="TAT_signal"/>
</dbReference>
<dbReference type="RefSeq" id="WP_178012884.1">
    <property type="nucleotide sequence ID" value="NZ_CP058316.1"/>
</dbReference>
<sequence length="759" mass="83429">MRTSEDEGVRLSRRAFVRGAVALGAVAAIPALAPSSPLRESSALPLVVPFPSPDRLLFGENEQVFAQYLMSVVPMSNDIIDYGDDFGFMGGGWWRPEGTHDPRNSRMMEHVSTLSWFYANERSWNRRGFELYRDPALLARLEASVRYYTEMQFEDGTYPEYGGESSLAATAFGLVAQSDTYEMLRTSGAARVSCSRLERSIKRAAVWFMNTDAAHWQPPIGYFNQVAAGLVGAQRALQVLDFMPIDQAMISERISFLCDHGVADAGFPHEPFGVDYGYNFTVAMPDLAWLYLQTRHPALVSLVKNYTEFMRYAVIPEPRGAELSHVPALHNRNTVSGLRRPADDLGDRAALAKVFLTEVPDLALFLPTREEKNAARDAFRSAAGPIQPLAKPHTSPRTWMYGSIAPKGPYASHRKAVEAALPLLTNQRFTRLEQGSEGDSYLFVRRPAYYMVGVFGHRPPGLSTRQLGTLWSPAIGTVLTSTNDPGLAEGWDTLGPERAFSTRRSSSRSLYFDGRTSHARGIDSADVSRVGGLFMHRTVSDAAGYATAWRHWDRGLGFTFFTDRVGECTHSLPLLLKEGDTVTFSDGSVFDEGATSGVALARSLVLERDGHRVLFAYGNESLPTRIERSPARIAGGSIHRVSIIFERQLDIQIIFLGRRDESGVTAEAHASNAGEVSVRVVLDERVVDASTRVRVIGTGVTSDIRVGDSGSGFGIVERTFAPPEVPQTISVEVYRGDGRRVSRFSASVGRTLEAPGSPP</sequence>
<dbReference type="AlphaFoldDB" id="A0A7D5EW05"/>
<proteinExistence type="predicted"/>
<dbReference type="EMBL" id="CP058316">
    <property type="protein sequence ID" value="QLD12272.1"/>
    <property type="molecule type" value="Genomic_DNA"/>
</dbReference>